<evidence type="ECO:0000259" key="11">
    <source>
        <dbReference type="PROSITE" id="PS50198"/>
    </source>
</evidence>
<dbReference type="EMBL" id="JBDIME010000056">
    <property type="protein sequence ID" value="MEN2793603.1"/>
    <property type="molecule type" value="Genomic_DNA"/>
</dbReference>
<feature type="chain" id="PRO_5047103654" description="Parvulin-like PPIase" evidence="10">
    <location>
        <begin position="21"/>
        <end position="445"/>
    </location>
</feature>
<evidence type="ECO:0000256" key="3">
    <source>
        <dbReference type="ARBA" id="ARBA00022764"/>
    </source>
</evidence>
<dbReference type="GO" id="GO:0003755">
    <property type="term" value="F:peptidyl-prolyl cis-trans isomerase activity"/>
    <property type="evidence" value="ECO:0007669"/>
    <property type="project" value="UniProtKB-EC"/>
</dbReference>
<evidence type="ECO:0000313" key="13">
    <source>
        <dbReference type="Proteomes" id="UP001419910"/>
    </source>
</evidence>
<evidence type="ECO:0000256" key="5">
    <source>
        <dbReference type="ARBA" id="ARBA00023186"/>
    </source>
</evidence>
<proteinExistence type="predicted"/>
<evidence type="ECO:0000256" key="1">
    <source>
        <dbReference type="ARBA" id="ARBA00018370"/>
    </source>
</evidence>
<dbReference type="InterPro" id="IPR015391">
    <property type="entry name" value="SurA_N"/>
</dbReference>
<keyword evidence="3" id="KW-0574">Periplasm</keyword>
<dbReference type="PROSITE" id="PS50198">
    <property type="entry name" value="PPIC_PPIASE_2"/>
    <property type="match status" value="1"/>
</dbReference>
<dbReference type="Gene3D" id="1.10.4030.10">
    <property type="entry name" value="Porin chaperone SurA, peptide-binding domain"/>
    <property type="match status" value="1"/>
</dbReference>
<dbReference type="Pfam" id="PF00639">
    <property type="entry name" value="Rotamase"/>
    <property type="match status" value="1"/>
</dbReference>
<dbReference type="InterPro" id="IPR027304">
    <property type="entry name" value="Trigger_fact/SurA_dom_sf"/>
</dbReference>
<sequence>MGFAGVALLAIAGMTTGLSAQTVSDNTVPPVGLDIPDNVQIFGKLDPNVRKPTAIVNETVITGTDVDQRVNLIIAVNQLTLSPEEKDKVRLQVLRSLIDETLEIQQAKTAEATVSAAELNQSYQRVVQNFHKSNAEMRDYLTSIGSSERSLKRQIEAELAWQRYLRRKVESNVNVNNEEVDRILKQMQAAKGSNEYHLKEIYLSAGPDRAQQVFDSMRQMIQSIQKGERPFEYYARLSESSTRSTGGDLDWMSQAQLTYLPDSLSKAAQSMNVGEIAGPIEVPGGFSILYLVDKRQVLTADPRDSKLTLKQLTVKFPAGTTQAAAGARVAELEKATRAMQGCGTAAKVAADLGAEVVDNDSVIVRQLPPKLQEMVLAMQIGQATPWFGTPQDGVRTLVLCGRDDAAGGVLPTAEQVTDQITQQRVNLRAQAVLRDLRRDAVIEYR</sequence>
<keyword evidence="2 10" id="KW-0732">Signal</keyword>
<feature type="domain" description="PpiC" evidence="11">
    <location>
        <begin position="193"/>
        <end position="293"/>
    </location>
</feature>
<evidence type="ECO:0000256" key="6">
    <source>
        <dbReference type="ARBA" id="ARBA00023235"/>
    </source>
</evidence>
<dbReference type="PANTHER" id="PTHR47637">
    <property type="entry name" value="CHAPERONE SURA"/>
    <property type="match status" value="1"/>
</dbReference>
<dbReference type="Gene3D" id="3.10.50.40">
    <property type="match status" value="1"/>
</dbReference>
<evidence type="ECO:0000256" key="9">
    <source>
        <dbReference type="PROSITE-ProRule" id="PRU00278"/>
    </source>
</evidence>
<dbReference type="PANTHER" id="PTHR47637:SF1">
    <property type="entry name" value="CHAPERONE SURA"/>
    <property type="match status" value="1"/>
</dbReference>
<keyword evidence="4 9" id="KW-0697">Rotamase</keyword>
<dbReference type="RefSeq" id="WP_343889904.1">
    <property type="nucleotide sequence ID" value="NZ_BAAAEH010000026.1"/>
</dbReference>
<keyword evidence="6 9" id="KW-0413">Isomerase</keyword>
<dbReference type="InterPro" id="IPR046357">
    <property type="entry name" value="PPIase_dom_sf"/>
</dbReference>
<evidence type="ECO:0000256" key="2">
    <source>
        <dbReference type="ARBA" id="ARBA00022729"/>
    </source>
</evidence>
<gene>
    <name evidence="12" type="ORF">ABC974_28565</name>
</gene>
<evidence type="ECO:0000256" key="7">
    <source>
        <dbReference type="ARBA" id="ARBA00030642"/>
    </source>
</evidence>
<reference evidence="12 13" key="1">
    <citation type="submission" date="2024-05" db="EMBL/GenBank/DDBJ databases">
        <authorList>
            <person name="Liu Q."/>
            <person name="Xin Y.-H."/>
        </authorList>
    </citation>
    <scope>NUCLEOTIDE SEQUENCE [LARGE SCALE GENOMIC DNA]</scope>
    <source>
        <strain evidence="12 13">CGMCC 1.10181</strain>
    </source>
</reference>
<dbReference type="Proteomes" id="UP001419910">
    <property type="component" value="Unassembled WGS sequence"/>
</dbReference>
<accession>A0ABU9YCR7</accession>
<dbReference type="SUPFAM" id="SSF54534">
    <property type="entry name" value="FKBP-like"/>
    <property type="match status" value="2"/>
</dbReference>
<organism evidence="12 13">
    <name type="scientific">Sphingomonas oligophenolica</name>
    <dbReference type="NCBI Taxonomy" id="301154"/>
    <lineage>
        <taxon>Bacteria</taxon>
        <taxon>Pseudomonadati</taxon>
        <taxon>Pseudomonadota</taxon>
        <taxon>Alphaproteobacteria</taxon>
        <taxon>Sphingomonadales</taxon>
        <taxon>Sphingomonadaceae</taxon>
        <taxon>Sphingomonas</taxon>
    </lineage>
</organism>
<feature type="signal peptide" evidence="10">
    <location>
        <begin position="1"/>
        <end position="20"/>
    </location>
</feature>
<name>A0ABU9YCR7_9SPHN</name>
<evidence type="ECO:0000313" key="12">
    <source>
        <dbReference type="EMBL" id="MEN2793603.1"/>
    </source>
</evidence>
<dbReference type="InterPro" id="IPR050280">
    <property type="entry name" value="OMP_Chaperone_SurA"/>
</dbReference>
<dbReference type="SUPFAM" id="SSF109998">
    <property type="entry name" value="Triger factor/SurA peptide-binding domain-like"/>
    <property type="match status" value="1"/>
</dbReference>
<evidence type="ECO:0000256" key="10">
    <source>
        <dbReference type="SAM" id="SignalP"/>
    </source>
</evidence>
<evidence type="ECO:0000256" key="8">
    <source>
        <dbReference type="ARBA" id="ARBA00031484"/>
    </source>
</evidence>
<keyword evidence="13" id="KW-1185">Reference proteome</keyword>
<dbReference type="Pfam" id="PF09312">
    <property type="entry name" value="SurA_N"/>
    <property type="match status" value="1"/>
</dbReference>
<keyword evidence="5" id="KW-0143">Chaperone</keyword>
<dbReference type="InterPro" id="IPR000297">
    <property type="entry name" value="PPIase_PpiC"/>
</dbReference>
<evidence type="ECO:0000256" key="4">
    <source>
        <dbReference type="ARBA" id="ARBA00023110"/>
    </source>
</evidence>
<comment type="caution">
    <text evidence="12">The sequence shown here is derived from an EMBL/GenBank/DDBJ whole genome shotgun (WGS) entry which is preliminary data.</text>
</comment>
<protein>
    <recommendedName>
        <fullName evidence="1">Parvulin-like PPIase</fullName>
    </recommendedName>
    <alternativeName>
        <fullName evidence="7">Peptidyl-prolyl cis-trans isomerase plp</fullName>
    </alternativeName>
    <alternativeName>
        <fullName evidence="8">Rotamase plp</fullName>
    </alternativeName>
</protein>